<keyword evidence="3" id="KW-0328">Glycosyltransferase</keyword>
<sequence>MNVLIATYLVASSPSGVVTYYQKLATDLAKAGVGVQTVDASHTPLVWRKCLGLLKRIMRPLGGIAQVAYDEFAYFTGVYLAVRKLRHTNLDLIHAQDARSGVAAWLALGKHVPVILSCHFNDDPVTELALSFSLKPWATARLSSWYRYLFSTIKNYIFSSEYAYTKSKHLLPTSFSKHILYNTVSLQATKAPVTRRPSDLFRISNVGYIDERKNQQLLLQLGHELCQRGHVDFIIWLIGDGPLRSVYEQLASTLGLTKQVHFYGQQATPWQLVAQSDLYVHTALNDNCPFAILEAFAVQTPVLALAVGGIPEMLPVGSGLLPDAELSRLTDEVIRCFNPLRRAQLTEAQSKFANQRFNHQTNLEKLLTFYRQAVVSPSFDTILQVPAAS</sequence>
<dbReference type="Pfam" id="PF00534">
    <property type="entry name" value="Glycos_transf_1"/>
    <property type="match status" value="1"/>
</dbReference>
<dbReference type="GO" id="GO:0016757">
    <property type="term" value="F:glycosyltransferase activity"/>
    <property type="evidence" value="ECO:0007669"/>
    <property type="project" value="UniProtKB-KW"/>
</dbReference>
<gene>
    <name evidence="3" type="ORF">ACFS25_13880</name>
</gene>
<evidence type="ECO:0000313" key="3">
    <source>
        <dbReference type="EMBL" id="MFD2934880.1"/>
    </source>
</evidence>
<organism evidence="3 4">
    <name type="scientific">Spirosoma flavum</name>
    <dbReference type="NCBI Taxonomy" id="2048557"/>
    <lineage>
        <taxon>Bacteria</taxon>
        <taxon>Pseudomonadati</taxon>
        <taxon>Bacteroidota</taxon>
        <taxon>Cytophagia</taxon>
        <taxon>Cytophagales</taxon>
        <taxon>Cytophagaceae</taxon>
        <taxon>Spirosoma</taxon>
    </lineage>
</organism>
<dbReference type="SUPFAM" id="SSF53756">
    <property type="entry name" value="UDP-Glycosyltransferase/glycogen phosphorylase"/>
    <property type="match status" value="1"/>
</dbReference>
<dbReference type="RefSeq" id="WP_381501732.1">
    <property type="nucleotide sequence ID" value="NZ_JBHUOM010000007.1"/>
</dbReference>
<feature type="domain" description="Glycosyltransferase subfamily 4-like N-terminal" evidence="2">
    <location>
        <begin position="15"/>
        <end position="169"/>
    </location>
</feature>
<dbReference type="InterPro" id="IPR050194">
    <property type="entry name" value="Glycosyltransferase_grp1"/>
</dbReference>
<comment type="caution">
    <text evidence="3">The sequence shown here is derived from an EMBL/GenBank/DDBJ whole genome shotgun (WGS) entry which is preliminary data.</text>
</comment>
<dbReference type="Proteomes" id="UP001597512">
    <property type="component" value="Unassembled WGS sequence"/>
</dbReference>
<protein>
    <submittedName>
        <fullName evidence="3">Glycosyltransferase family 4 protein</fullName>
        <ecNumber evidence="3">2.4.-.-</ecNumber>
    </submittedName>
</protein>
<evidence type="ECO:0000259" key="2">
    <source>
        <dbReference type="Pfam" id="PF13439"/>
    </source>
</evidence>
<accession>A0ABW6AL25</accession>
<evidence type="ECO:0000259" key="1">
    <source>
        <dbReference type="Pfam" id="PF00534"/>
    </source>
</evidence>
<proteinExistence type="predicted"/>
<dbReference type="Gene3D" id="3.40.50.2000">
    <property type="entry name" value="Glycogen Phosphorylase B"/>
    <property type="match status" value="2"/>
</dbReference>
<dbReference type="PANTHER" id="PTHR45947:SF3">
    <property type="entry name" value="SULFOQUINOVOSYL TRANSFERASE SQD2"/>
    <property type="match status" value="1"/>
</dbReference>
<feature type="domain" description="Glycosyl transferase family 1" evidence="1">
    <location>
        <begin position="194"/>
        <end position="315"/>
    </location>
</feature>
<keyword evidence="3" id="KW-0808">Transferase</keyword>
<dbReference type="EMBL" id="JBHUOM010000007">
    <property type="protein sequence ID" value="MFD2934880.1"/>
    <property type="molecule type" value="Genomic_DNA"/>
</dbReference>
<evidence type="ECO:0000313" key="4">
    <source>
        <dbReference type="Proteomes" id="UP001597512"/>
    </source>
</evidence>
<dbReference type="CDD" id="cd03801">
    <property type="entry name" value="GT4_PimA-like"/>
    <property type="match status" value="1"/>
</dbReference>
<dbReference type="PANTHER" id="PTHR45947">
    <property type="entry name" value="SULFOQUINOVOSYL TRANSFERASE SQD2"/>
    <property type="match status" value="1"/>
</dbReference>
<dbReference type="EC" id="2.4.-.-" evidence="3"/>
<keyword evidence="4" id="KW-1185">Reference proteome</keyword>
<dbReference type="Pfam" id="PF13439">
    <property type="entry name" value="Glyco_transf_4"/>
    <property type="match status" value="1"/>
</dbReference>
<dbReference type="InterPro" id="IPR028098">
    <property type="entry name" value="Glyco_trans_4-like_N"/>
</dbReference>
<dbReference type="InterPro" id="IPR001296">
    <property type="entry name" value="Glyco_trans_1"/>
</dbReference>
<reference evidence="4" key="1">
    <citation type="journal article" date="2019" name="Int. J. Syst. Evol. Microbiol.">
        <title>The Global Catalogue of Microorganisms (GCM) 10K type strain sequencing project: providing services to taxonomists for standard genome sequencing and annotation.</title>
        <authorList>
            <consortium name="The Broad Institute Genomics Platform"/>
            <consortium name="The Broad Institute Genome Sequencing Center for Infectious Disease"/>
            <person name="Wu L."/>
            <person name="Ma J."/>
        </authorList>
    </citation>
    <scope>NUCLEOTIDE SEQUENCE [LARGE SCALE GENOMIC DNA]</scope>
    <source>
        <strain evidence="4">KCTC 52490</strain>
    </source>
</reference>
<name>A0ABW6AL25_9BACT</name>